<evidence type="ECO:0000313" key="2">
    <source>
        <dbReference type="Proteomes" id="UP000831701"/>
    </source>
</evidence>
<keyword evidence="2" id="KW-1185">Reference proteome</keyword>
<accession>A0ACB8X680</accession>
<evidence type="ECO:0000313" key="1">
    <source>
        <dbReference type="EMBL" id="KAI3375223.1"/>
    </source>
</evidence>
<sequence>MLRSTGRPESQLLLFSMAAFINVSLTLCTLYLFISFSPTVNASRRPWTTADNSGAGTRRTRAVNKPIPVNCNLGGWSPWTPCTSCTDKKFYFISYNVLTGEFVDHVLDSKYFGGKCEYVYNGDWRKFNYDAFCENLHFNEDEKNYRKPYNYHTYRFVAEAASEGSQEYYDDVVSLLNARKGKHSANGGITVGIYHVEVGLSARTESGFIQNITQHTSEKLGFVRLSSEVQTAHFKMRSDKLMLHEDFYISLMELPEQYDFGMYARFFNTFGTHYVTEGTMGGTLEYVVVLNKTAMARSKLEGKEAGFCLGVSIGLSIPFGPVTVNPKVGTEGCNKAGSFEGDSDSSSDLIEDIITQVKGGLIYTSGGVLAIRNPDTYRQWGASLKYNPSLIDYEIMPIYELVRLSTAADHIGERLANLQRGWDEYQQHFDACRCAPCRHNGIPALTGTSCSCICKPGYHGDACEDTLRRDTKTDGSWSCWGAWSSCASGRKTRSKVCDNPAPSGGGVTCLGSSSQTQRC</sequence>
<proteinExistence type="predicted"/>
<gene>
    <name evidence="1" type="ORF">L3Q82_021720</name>
</gene>
<protein>
    <submittedName>
        <fullName evidence="1">Uncharacterized protein</fullName>
    </submittedName>
</protein>
<name>A0ACB8X680_9TELE</name>
<comment type="caution">
    <text evidence="1">The sequence shown here is derived from an EMBL/GenBank/DDBJ whole genome shotgun (WGS) entry which is preliminary data.</text>
</comment>
<dbReference type="EMBL" id="CM041533">
    <property type="protein sequence ID" value="KAI3375223.1"/>
    <property type="molecule type" value="Genomic_DNA"/>
</dbReference>
<reference evidence="1" key="1">
    <citation type="submission" date="2022-04" db="EMBL/GenBank/DDBJ databases">
        <title>Jade perch genome.</title>
        <authorList>
            <person name="Chao B."/>
        </authorList>
    </citation>
    <scope>NUCLEOTIDE SEQUENCE</scope>
    <source>
        <strain evidence="1">CB-2022</strain>
    </source>
</reference>
<organism evidence="1 2">
    <name type="scientific">Scortum barcoo</name>
    <name type="common">barcoo grunter</name>
    <dbReference type="NCBI Taxonomy" id="214431"/>
    <lineage>
        <taxon>Eukaryota</taxon>
        <taxon>Metazoa</taxon>
        <taxon>Chordata</taxon>
        <taxon>Craniata</taxon>
        <taxon>Vertebrata</taxon>
        <taxon>Euteleostomi</taxon>
        <taxon>Actinopterygii</taxon>
        <taxon>Neopterygii</taxon>
        <taxon>Teleostei</taxon>
        <taxon>Neoteleostei</taxon>
        <taxon>Acanthomorphata</taxon>
        <taxon>Eupercaria</taxon>
        <taxon>Centrarchiformes</taxon>
        <taxon>Terapontoidei</taxon>
        <taxon>Terapontidae</taxon>
        <taxon>Scortum</taxon>
    </lineage>
</organism>
<dbReference type="Proteomes" id="UP000831701">
    <property type="component" value="Chromosome 3"/>
</dbReference>